<feature type="domain" description="Creatinase N-terminal" evidence="2">
    <location>
        <begin position="94"/>
        <end position="154"/>
    </location>
</feature>
<dbReference type="PANTHER" id="PTHR46112:SF3">
    <property type="entry name" value="AMINOPEPTIDASE YPDF"/>
    <property type="match status" value="1"/>
</dbReference>
<dbReference type="STRING" id="234267.Acid_6650"/>
<feature type="domain" description="Peptidase M24" evidence="1">
    <location>
        <begin position="162"/>
        <end position="365"/>
    </location>
</feature>
<dbReference type="SUPFAM" id="SSF55920">
    <property type="entry name" value="Creatinase/aminopeptidase"/>
    <property type="match status" value="1"/>
</dbReference>
<evidence type="ECO:0000259" key="1">
    <source>
        <dbReference type="Pfam" id="PF00557"/>
    </source>
</evidence>
<dbReference type="InterPro" id="IPR036005">
    <property type="entry name" value="Creatinase/aminopeptidase-like"/>
</dbReference>
<dbReference type="InterPro" id="IPR029149">
    <property type="entry name" value="Creatin/AminoP/Spt16_N"/>
</dbReference>
<sequence precursor="true">MNRRVFLATAAAGVAAAQQSDTPEPIRKLRPMLAGVVPISEEERAARREKARRLMAENKLDAIYLESGSSMYYFTGQRTPGQAVILAAKSKSQPVWIAADAAKSAQALRDLGVATGKVGMEEQVRFATFDGLRRELPAVECVSGTPVVAGCRVIKSPAEIALLQRANDITIEAYKAALATMREGMTQRELSANISAAFRALGTGGAAMAIFGKYTAFPHGSIQPQQLREGDMVLIDDGCSVEGYQSDITRTTVFGKPAKRQREIWDLERKAQDAALAAAKPGAPCESVDAAARKVITDAGFGPGYKTPGLPHRTGHGIGLDGHEWTYLVKGNKTRIEPGMCFSNEPTIAIYGEFGVRLEDCMYITPGGARMFTKQSPAIDQPFG</sequence>
<dbReference type="Gene3D" id="3.40.350.10">
    <property type="entry name" value="Creatinase/prolidase N-terminal domain"/>
    <property type="match status" value="2"/>
</dbReference>
<protein>
    <submittedName>
        <fullName evidence="3">Peptidase M24</fullName>
    </submittedName>
</protein>
<dbReference type="KEGG" id="sus:Acid_6650"/>
<dbReference type="Gene3D" id="3.90.230.10">
    <property type="entry name" value="Creatinase/methionine aminopeptidase superfamily"/>
    <property type="match status" value="1"/>
</dbReference>
<dbReference type="PANTHER" id="PTHR46112">
    <property type="entry name" value="AMINOPEPTIDASE"/>
    <property type="match status" value="1"/>
</dbReference>
<dbReference type="InterPro" id="IPR000587">
    <property type="entry name" value="Creatinase_N"/>
</dbReference>
<name>Q01RZ8_SOLUE</name>
<dbReference type="InParanoid" id="Q01RZ8"/>
<evidence type="ECO:0000313" key="3">
    <source>
        <dbReference type="EMBL" id="ABJ87572.1"/>
    </source>
</evidence>
<proteinExistence type="predicted"/>
<dbReference type="InterPro" id="IPR050659">
    <property type="entry name" value="Peptidase_M24B"/>
</dbReference>
<dbReference type="Pfam" id="PF00557">
    <property type="entry name" value="Peptidase_M24"/>
    <property type="match status" value="1"/>
</dbReference>
<gene>
    <name evidence="3" type="ordered locus">Acid_6650</name>
</gene>
<dbReference type="eggNOG" id="COG0006">
    <property type="taxonomic scope" value="Bacteria"/>
</dbReference>
<dbReference type="EMBL" id="CP000473">
    <property type="protein sequence ID" value="ABJ87572.1"/>
    <property type="molecule type" value="Genomic_DNA"/>
</dbReference>
<dbReference type="InterPro" id="IPR000994">
    <property type="entry name" value="Pept_M24"/>
</dbReference>
<evidence type="ECO:0000259" key="2">
    <source>
        <dbReference type="Pfam" id="PF01321"/>
    </source>
</evidence>
<feature type="domain" description="Creatinase N-terminal" evidence="2">
    <location>
        <begin position="47"/>
        <end position="90"/>
    </location>
</feature>
<dbReference type="SUPFAM" id="SSF53092">
    <property type="entry name" value="Creatinase/prolidase N-terminal domain"/>
    <property type="match status" value="1"/>
</dbReference>
<dbReference type="Pfam" id="PF01321">
    <property type="entry name" value="Creatinase_N"/>
    <property type="match status" value="2"/>
</dbReference>
<reference evidence="3" key="1">
    <citation type="submission" date="2006-10" db="EMBL/GenBank/DDBJ databases">
        <title>Complete sequence of Solibacter usitatus Ellin6076.</title>
        <authorList>
            <consortium name="US DOE Joint Genome Institute"/>
            <person name="Copeland A."/>
            <person name="Lucas S."/>
            <person name="Lapidus A."/>
            <person name="Barry K."/>
            <person name="Detter J.C."/>
            <person name="Glavina del Rio T."/>
            <person name="Hammon N."/>
            <person name="Israni S."/>
            <person name="Dalin E."/>
            <person name="Tice H."/>
            <person name="Pitluck S."/>
            <person name="Thompson L.S."/>
            <person name="Brettin T."/>
            <person name="Bruce D."/>
            <person name="Han C."/>
            <person name="Tapia R."/>
            <person name="Gilna P."/>
            <person name="Schmutz J."/>
            <person name="Larimer F."/>
            <person name="Land M."/>
            <person name="Hauser L."/>
            <person name="Kyrpides N."/>
            <person name="Mikhailova N."/>
            <person name="Janssen P.H."/>
            <person name="Kuske C.R."/>
            <person name="Richardson P."/>
        </authorList>
    </citation>
    <scope>NUCLEOTIDE SEQUENCE</scope>
    <source>
        <strain evidence="3">Ellin6076</strain>
    </source>
</reference>
<accession>Q01RZ8</accession>
<dbReference type="HOGENOM" id="CLU_017266_4_1_0"/>
<organism evidence="3">
    <name type="scientific">Solibacter usitatus (strain Ellin6076)</name>
    <dbReference type="NCBI Taxonomy" id="234267"/>
    <lineage>
        <taxon>Bacteria</taxon>
        <taxon>Pseudomonadati</taxon>
        <taxon>Acidobacteriota</taxon>
        <taxon>Terriglobia</taxon>
        <taxon>Bryobacterales</taxon>
        <taxon>Solibacteraceae</taxon>
        <taxon>Candidatus Solibacter</taxon>
    </lineage>
</organism>
<dbReference type="AlphaFoldDB" id="Q01RZ8"/>